<dbReference type="Gene3D" id="3.10.129.10">
    <property type="entry name" value="Hotdog Thioesterase"/>
    <property type="match status" value="1"/>
</dbReference>
<evidence type="ECO:0008006" key="5">
    <source>
        <dbReference type="Google" id="ProtNLM"/>
    </source>
</evidence>
<evidence type="ECO:0000256" key="1">
    <source>
        <dbReference type="ARBA" id="ARBA00005953"/>
    </source>
</evidence>
<dbReference type="RefSeq" id="WP_211955362.1">
    <property type="nucleotide sequence ID" value="NZ_CAJPVI010000028.1"/>
</dbReference>
<dbReference type="EMBL" id="CAJPVI010000028">
    <property type="protein sequence ID" value="CAG2153318.1"/>
    <property type="molecule type" value="Genomic_DNA"/>
</dbReference>
<proteinExistence type="inferred from homology"/>
<comment type="caution">
    <text evidence="3">The sequence shown here is derived from an EMBL/GenBank/DDBJ whole genome shotgun (WGS) entry which is preliminary data.</text>
</comment>
<comment type="similarity">
    <text evidence="1">Belongs to the 4-hydroxybenzoyl-CoA thioesterase family.</text>
</comment>
<protein>
    <recommendedName>
        <fullName evidence="5">Thioesterase</fullName>
    </recommendedName>
</protein>
<organism evidence="3 4">
    <name type="scientific">Cupriavidus numazuensis</name>
    <dbReference type="NCBI Taxonomy" id="221992"/>
    <lineage>
        <taxon>Bacteria</taxon>
        <taxon>Pseudomonadati</taxon>
        <taxon>Pseudomonadota</taxon>
        <taxon>Betaproteobacteria</taxon>
        <taxon>Burkholderiales</taxon>
        <taxon>Burkholderiaceae</taxon>
        <taxon>Cupriavidus</taxon>
    </lineage>
</organism>
<keyword evidence="2" id="KW-0378">Hydrolase</keyword>
<dbReference type="PANTHER" id="PTHR31793:SF27">
    <property type="entry name" value="NOVEL THIOESTERASE SUPERFAMILY DOMAIN AND SAPOSIN A-TYPE DOMAIN CONTAINING PROTEIN (0610012H03RIK)"/>
    <property type="match status" value="1"/>
</dbReference>
<dbReference type="Proteomes" id="UP000672657">
    <property type="component" value="Unassembled WGS sequence"/>
</dbReference>
<dbReference type="CDD" id="cd00586">
    <property type="entry name" value="4HBT"/>
    <property type="match status" value="1"/>
</dbReference>
<evidence type="ECO:0000313" key="3">
    <source>
        <dbReference type="EMBL" id="CAG2153318.1"/>
    </source>
</evidence>
<name>A0ABN7Q459_9BURK</name>
<dbReference type="InterPro" id="IPR029069">
    <property type="entry name" value="HotDog_dom_sf"/>
</dbReference>
<evidence type="ECO:0000256" key="2">
    <source>
        <dbReference type="ARBA" id="ARBA00022801"/>
    </source>
</evidence>
<reference evidence="3 4" key="1">
    <citation type="submission" date="2021-03" db="EMBL/GenBank/DDBJ databases">
        <authorList>
            <person name="Peeters C."/>
        </authorList>
    </citation>
    <scope>NUCLEOTIDE SEQUENCE [LARGE SCALE GENOMIC DNA]</scope>
    <source>
        <strain evidence="3 4">LMG 26411</strain>
    </source>
</reference>
<gene>
    <name evidence="3" type="ORF">LMG26411_04383</name>
</gene>
<evidence type="ECO:0000313" key="4">
    <source>
        <dbReference type="Proteomes" id="UP000672657"/>
    </source>
</evidence>
<dbReference type="Pfam" id="PF13279">
    <property type="entry name" value="4HBT_2"/>
    <property type="match status" value="1"/>
</dbReference>
<dbReference type="PANTHER" id="PTHR31793">
    <property type="entry name" value="4-HYDROXYBENZOYL-COA THIOESTERASE FAMILY MEMBER"/>
    <property type="match status" value="1"/>
</dbReference>
<sequence length="145" mass="16265">MSDKAVPTRRGAYRYFCAFPTRWGDNDSYGHVNNVVYYAFFDSAVNKHLIEHGVLDIAKSEVIGLVIETRCTFFSSMGFPDIVNVALKVVHLGKSSVRYEIALFRNDSEECSALGQFVHVYVDRATNRPVAIPDTVRVVLQSLAD</sequence>
<dbReference type="InterPro" id="IPR050563">
    <property type="entry name" value="4-hydroxybenzoyl-CoA_TE"/>
</dbReference>
<accession>A0ABN7Q459</accession>
<keyword evidence="4" id="KW-1185">Reference proteome</keyword>
<dbReference type="SUPFAM" id="SSF54637">
    <property type="entry name" value="Thioesterase/thiol ester dehydrase-isomerase"/>
    <property type="match status" value="1"/>
</dbReference>